<organism evidence="2 3">
    <name type="scientific">Actinoplanes octamycinicus</name>
    <dbReference type="NCBI Taxonomy" id="135948"/>
    <lineage>
        <taxon>Bacteria</taxon>
        <taxon>Bacillati</taxon>
        <taxon>Actinomycetota</taxon>
        <taxon>Actinomycetes</taxon>
        <taxon>Micromonosporales</taxon>
        <taxon>Micromonosporaceae</taxon>
        <taxon>Actinoplanes</taxon>
    </lineage>
</organism>
<dbReference type="InterPro" id="IPR032710">
    <property type="entry name" value="NTF2-like_dom_sf"/>
</dbReference>
<gene>
    <name evidence="2" type="ORF">BJY16_006172</name>
</gene>
<comment type="caution">
    <text evidence="2">The sequence shown here is derived from an EMBL/GenBank/DDBJ whole genome shotgun (WGS) entry which is preliminary data.</text>
</comment>
<proteinExistence type="predicted"/>
<dbReference type="AlphaFoldDB" id="A0A7W7MA51"/>
<dbReference type="Gene3D" id="3.10.450.50">
    <property type="match status" value="1"/>
</dbReference>
<evidence type="ECO:0000259" key="1">
    <source>
        <dbReference type="Pfam" id="PF12680"/>
    </source>
</evidence>
<keyword evidence="3" id="KW-1185">Reference proteome</keyword>
<dbReference type="EMBL" id="JACHNB010000001">
    <property type="protein sequence ID" value="MBB4742713.1"/>
    <property type="molecule type" value="Genomic_DNA"/>
</dbReference>
<reference evidence="2 3" key="1">
    <citation type="submission" date="2020-08" db="EMBL/GenBank/DDBJ databases">
        <title>Sequencing the genomes of 1000 actinobacteria strains.</title>
        <authorList>
            <person name="Klenk H.-P."/>
        </authorList>
    </citation>
    <scope>NUCLEOTIDE SEQUENCE [LARGE SCALE GENOMIC DNA]</scope>
    <source>
        <strain evidence="2 3">DSM 45809</strain>
    </source>
</reference>
<dbReference type="GO" id="GO:0016853">
    <property type="term" value="F:isomerase activity"/>
    <property type="evidence" value="ECO:0007669"/>
    <property type="project" value="UniProtKB-KW"/>
</dbReference>
<dbReference type="SUPFAM" id="SSF54427">
    <property type="entry name" value="NTF2-like"/>
    <property type="match status" value="1"/>
</dbReference>
<dbReference type="InterPro" id="IPR037401">
    <property type="entry name" value="SnoaL-like"/>
</dbReference>
<keyword evidence="2" id="KW-0413">Isomerase</keyword>
<evidence type="ECO:0000313" key="2">
    <source>
        <dbReference type="EMBL" id="MBB4742713.1"/>
    </source>
</evidence>
<accession>A0A7W7MA51</accession>
<dbReference type="Pfam" id="PF12680">
    <property type="entry name" value="SnoaL_2"/>
    <property type="match status" value="1"/>
</dbReference>
<protein>
    <submittedName>
        <fullName evidence="2">Ketosteroid isomerase-like protein</fullName>
    </submittedName>
</protein>
<evidence type="ECO:0000313" key="3">
    <source>
        <dbReference type="Proteomes" id="UP000546162"/>
    </source>
</evidence>
<feature type="domain" description="SnoaL-like" evidence="1">
    <location>
        <begin position="16"/>
        <end position="119"/>
    </location>
</feature>
<dbReference type="RefSeq" id="WP_185043043.1">
    <property type="nucleotide sequence ID" value="NZ_BAABFG010000005.1"/>
</dbReference>
<name>A0A7W7MA51_9ACTN</name>
<dbReference type="Proteomes" id="UP000546162">
    <property type="component" value="Unassembled WGS sequence"/>
</dbReference>
<sequence length="129" mass="14122">MTDSQPHHDDLTAHLAAYLAAFATGSLAALDEFYEPDAIVVPQPGAPRTGITERRAALQHLLDFGVPMQAELRQHYVTGDLALTVVDWSIRGTARQGFPLDLHGVATDVLRRGTDGRWRYVIDNPFGTA</sequence>